<dbReference type="Proteomes" id="UP000595792">
    <property type="component" value="Chromosome"/>
</dbReference>
<protein>
    <submittedName>
        <fullName evidence="1">Uncharacterized protein</fullName>
    </submittedName>
</protein>
<sequence>MQGENRFIKLLLFSTTEGEVLLYGFSSPTNQPFLPWKQRKISKKRQSVFTAILPFHEAEIFEKRLTQESTLSMAKITLKSPQLVIRPIVLVNDTHSRQHGPVVEYAYLKELWNVQKEALFQEILHAFGTDGKELYRDVQDLLQWCREECGIDFSSQGPRFGNFEHYQSPPLGTGFQILTHKELELKKVTIQKTEVLSRDLVVNCAAEHRGRWLINQTKLLAAEESYIEFTAEEPMSWVVVQIWDQETGDLLFARDLSMILGVNLEMNFSSSAYHIRDSWTKKLLQSASNRKRDIEEGIEKVQRVTTDRTVSVKSSFHTEIDTALETGDSLLTGYRKTHCLGSFIPNTGKDGEIDSFLKIREYLEESTVDRVILADPYFSVQAAEKLLTRIPRTNLQLDIVTCLGMTDPDTGEASDICKVYEKFLLSNAKLLHGRLSVRNLRRGNKPVFHDRYLLRFHNDQHIDGFLLSNSLNKMGQNYPFVIAPLERKVTLEVCEYLTQMCDPKTQEKRPPKDRIICDILYDSAVKPIAQYKRKLSPSPLKEWLGPEYCENSRNAVPKENLPVAVTEVWSHWGQDKEGVCRVLGELCSNVFQWSIEDVAETLKNMDGAAEEFLMWFSACAEEKERNMKHDQNGINAPEYKLWALLHDRATASRAGLHFLFDQAGHIWYQEDWWLHGSYRLMLGLSPESFLLLMDASRSPLMFDVLATRMLFYSWSESLLLSASKAKLLHVQLLCARWMFSLFRDGKLSDKQVLDTLAQLTPQKRSLQTAYFLSQITFFVRTKHTLESNEIEKWEPLYRQLLSHLAADLPCCSEQERNTALFWLYDSEQCSQCSLQLDLSRYIEDPTIREAVLQQAVVGIQKYLIDSNYERNLETAVDLYLTSAEQLYGDEAEKQILGKLVDWRTFERAAEPELKNYAYDKWHYAYIRAKWQLLLLAKYAQRHPEAEKTLKWLKEWRMRFPDITNEKSGLN</sequence>
<evidence type="ECO:0000313" key="1">
    <source>
        <dbReference type="EMBL" id="QQR05576.1"/>
    </source>
</evidence>
<dbReference type="RefSeq" id="WP_142988515.1">
    <property type="nucleotide sequence ID" value="NZ_CP015406.2"/>
</dbReference>
<proteinExistence type="predicted"/>
<dbReference type="NCBIfam" id="NF040699">
    <property type="entry name" value="VPA1262_fam"/>
    <property type="match status" value="1"/>
</dbReference>
<gene>
    <name evidence="1" type="ORF">I5Q84_16810</name>
</gene>
<dbReference type="AlphaFoldDB" id="A0AAX1KI64"/>
<name>A0AAX1KI64_FLAPL</name>
<dbReference type="NCBIfam" id="NF040700">
    <property type="entry name" value="VPA1262_N_dom"/>
    <property type="match status" value="1"/>
</dbReference>
<reference evidence="1 2" key="1">
    <citation type="submission" date="2020-11" db="EMBL/GenBank/DDBJ databases">
        <title>Closed and high quality bacterial genomes of the OMM12 community.</title>
        <authorList>
            <person name="Marbouty M."/>
            <person name="Lamy-Besnier Q."/>
            <person name="Debarbieux L."/>
            <person name="Koszul R."/>
        </authorList>
    </citation>
    <scope>NUCLEOTIDE SEQUENCE [LARGE SCALE GENOMIC DNA]</scope>
    <source>
        <strain evidence="1 2">YL31</strain>
    </source>
</reference>
<evidence type="ECO:0000313" key="2">
    <source>
        <dbReference type="Proteomes" id="UP000595792"/>
    </source>
</evidence>
<dbReference type="EMBL" id="CP065315">
    <property type="protein sequence ID" value="QQR05576.1"/>
    <property type="molecule type" value="Genomic_DNA"/>
</dbReference>
<accession>A0AAX1KI64</accession>
<organism evidence="1 2">
    <name type="scientific">Flavonifractor plautii</name>
    <name type="common">Fusobacterium plautii</name>
    <dbReference type="NCBI Taxonomy" id="292800"/>
    <lineage>
        <taxon>Bacteria</taxon>
        <taxon>Bacillati</taxon>
        <taxon>Bacillota</taxon>
        <taxon>Clostridia</taxon>
        <taxon>Eubacteriales</taxon>
        <taxon>Oscillospiraceae</taxon>
        <taxon>Flavonifractor</taxon>
    </lineage>
</organism>